<dbReference type="Proteomes" id="UP001560267">
    <property type="component" value="Unassembled WGS sequence"/>
</dbReference>
<keyword evidence="2" id="KW-1185">Reference proteome</keyword>
<evidence type="ECO:0000313" key="2">
    <source>
        <dbReference type="Proteomes" id="UP001560267"/>
    </source>
</evidence>
<evidence type="ECO:0000313" key="1">
    <source>
        <dbReference type="EMBL" id="MEX6428693.1"/>
    </source>
</evidence>
<organism evidence="1 2">
    <name type="scientific">Ferrimicrobium acidiphilum</name>
    <dbReference type="NCBI Taxonomy" id="121039"/>
    <lineage>
        <taxon>Bacteria</taxon>
        <taxon>Bacillati</taxon>
        <taxon>Actinomycetota</taxon>
        <taxon>Acidimicrobiia</taxon>
        <taxon>Acidimicrobiales</taxon>
        <taxon>Acidimicrobiaceae</taxon>
        <taxon>Ferrimicrobium</taxon>
    </lineage>
</organism>
<sequence>MRCLGGRAQIAMVVVRALGSRWADLALIGCLGDLFVQGRGVVQETGVVQEIGVVGR</sequence>
<dbReference type="EMBL" id="JBFSHR010000005">
    <property type="protein sequence ID" value="MEX6428693.1"/>
    <property type="molecule type" value="Genomic_DNA"/>
</dbReference>
<proteinExistence type="predicted"/>
<reference evidence="1 2" key="1">
    <citation type="submission" date="2024-07" db="EMBL/GenBank/DDBJ databases">
        <title>Draft Genome Sequence of Ferrimicrobium acidiphilum Strain YE2023, Isolated from a Pulp of Bioleach Reactor.</title>
        <authorList>
            <person name="Elkina Y.A."/>
            <person name="Bulaeva A.G."/>
            <person name="Beletsky A.V."/>
            <person name="Mardanov A.V."/>
        </authorList>
    </citation>
    <scope>NUCLEOTIDE SEQUENCE [LARGE SCALE GENOMIC DNA]</scope>
    <source>
        <strain evidence="1 2">YE2023</strain>
    </source>
</reference>
<comment type="caution">
    <text evidence="1">The sequence shown here is derived from an EMBL/GenBank/DDBJ whole genome shotgun (WGS) entry which is preliminary data.</text>
</comment>
<accession>A0ABV3XZG0</accession>
<gene>
    <name evidence="1" type="ORF">AB6A68_02425</name>
</gene>
<protein>
    <submittedName>
        <fullName evidence="1">Uncharacterized protein</fullName>
    </submittedName>
</protein>
<name>A0ABV3XZG0_9ACTN</name>